<name>A0A841AQ00_9MICO</name>
<evidence type="ECO:0000256" key="1">
    <source>
        <dbReference type="SAM" id="SignalP"/>
    </source>
</evidence>
<organism evidence="3 4">
    <name type="scientific">Conyzicola lurida</name>
    <dbReference type="NCBI Taxonomy" id="1172621"/>
    <lineage>
        <taxon>Bacteria</taxon>
        <taxon>Bacillati</taxon>
        <taxon>Actinomycetota</taxon>
        <taxon>Actinomycetes</taxon>
        <taxon>Micrococcales</taxon>
        <taxon>Microbacteriaceae</taxon>
        <taxon>Conyzicola</taxon>
    </lineage>
</organism>
<dbReference type="InterPro" id="IPR016047">
    <property type="entry name" value="M23ase_b-sheet_dom"/>
</dbReference>
<evidence type="ECO:0000313" key="3">
    <source>
        <dbReference type="EMBL" id="MBB5843841.1"/>
    </source>
</evidence>
<accession>A0A841AQ00</accession>
<feature type="chain" id="PRO_5033046710" description="M23ase beta-sheet core domain-containing protein" evidence="1">
    <location>
        <begin position="22"/>
        <end position="227"/>
    </location>
</feature>
<reference evidence="3 4" key="1">
    <citation type="submission" date="2020-08" db="EMBL/GenBank/DDBJ databases">
        <title>Sequencing the genomes of 1000 actinobacteria strains.</title>
        <authorList>
            <person name="Klenk H.-P."/>
        </authorList>
    </citation>
    <scope>NUCLEOTIDE SEQUENCE [LARGE SCALE GENOMIC DNA]</scope>
    <source>
        <strain evidence="3 4">DSM 105784</strain>
    </source>
</reference>
<gene>
    <name evidence="3" type="ORF">HD599_002164</name>
</gene>
<dbReference type="EMBL" id="JACHMJ010000001">
    <property type="protein sequence ID" value="MBB5843841.1"/>
    <property type="molecule type" value="Genomic_DNA"/>
</dbReference>
<comment type="caution">
    <text evidence="3">The sequence shown here is derived from an EMBL/GenBank/DDBJ whole genome shotgun (WGS) entry which is preliminary data.</text>
</comment>
<dbReference type="SUPFAM" id="SSF51261">
    <property type="entry name" value="Duplicated hybrid motif"/>
    <property type="match status" value="1"/>
</dbReference>
<keyword evidence="1" id="KW-0732">Signal</keyword>
<keyword evidence="4" id="KW-1185">Reference proteome</keyword>
<dbReference type="InterPro" id="IPR011055">
    <property type="entry name" value="Dup_hybrid_motif"/>
</dbReference>
<proteinExistence type="predicted"/>
<dbReference type="Proteomes" id="UP000536685">
    <property type="component" value="Unassembled WGS sequence"/>
</dbReference>
<evidence type="ECO:0000313" key="4">
    <source>
        <dbReference type="Proteomes" id="UP000536685"/>
    </source>
</evidence>
<dbReference type="CDD" id="cd12797">
    <property type="entry name" value="M23_peptidase"/>
    <property type="match status" value="1"/>
</dbReference>
<dbReference type="Gene3D" id="2.70.70.10">
    <property type="entry name" value="Glucose Permease (Domain IIA)"/>
    <property type="match status" value="1"/>
</dbReference>
<feature type="domain" description="M23ase beta-sheet core" evidence="2">
    <location>
        <begin position="52"/>
        <end position="142"/>
    </location>
</feature>
<evidence type="ECO:0000259" key="2">
    <source>
        <dbReference type="Pfam" id="PF01551"/>
    </source>
</evidence>
<feature type="signal peptide" evidence="1">
    <location>
        <begin position="1"/>
        <end position="21"/>
    </location>
</feature>
<sequence>MRTLPALLTALLVTPLLVLPAAPTAGSWSWPVAAPHPVVREFIAPETRYSAGHRGLDIGTESPTVTAPADGVVHFSGVVVDRPVLSIRHSDGALSSYEPVSSPLAAGDGVVRGAEIGILQPGHCSSLCLHFGVRVDGEYVSPLLYLGGMERSVLLPTRVIASAAPGAAAAAAAFSGAGVRERVALFEPLGGDMGVDLRRAEARVPEHLLHGPKIRSPVEQVGRRGVA</sequence>
<dbReference type="Pfam" id="PF01551">
    <property type="entry name" value="Peptidase_M23"/>
    <property type="match status" value="1"/>
</dbReference>
<dbReference type="AlphaFoldDB" id="A0A841AQ00"/>
<protein>
    <recommendedName>
        <fullName evidence="2">M23ase beta-sheet core domain-containing protein</fullName>
    </recommendedName>
</protein>